<protein>
    <recommendedName>
        <fullName evidence="3">DUF1439 domain-containing protein</fullName>
    </recommendedName>
</protein>
<keyword evidence="2" id="KW-1185">Reference proteome</keyword>
<evidence type="ECO:0008006" key="3">
    <source>
        <dbReference type="Google" id="ProtNLM"/>
    </source>
</evidence>
<proteinExistence type="predicted"/>
<evidence type="ECO:0000313" key="1">
    <source>
        <dbReference type="EMBL" id="MBB6576267.1"/>
    </source>
</evidence>
<gene>
    <name evidence="1" type="ORF">HNP33_000315</name>
</gene>
<dbReference type="Proteomes" id="UP000562492">
    <property type="component" value="Unassembled WGS sequence"/>
</dbReference>
<reference evidence="1 2" key="1">
    <citation type="submission" date="2020-08" db="EMBL/GenBank/DDBJ databases">
        <title>Functional genomics of gut bacteria from endangered species of beetles.</title>
        <authorList>
            <person name="Carlos-Shanley C."/>
        </authorList>
    </citation>
    <scope>NUCLEOTIDE SEQUENCE [LARGE SCALE GENOMIC DNA]</scope>
    <source>
        <strain evidence="1 2">S00124</strain>
    </source>
</reference>
<dbReference type="EMBL" id="JACHKZ010000001">
    <property type="protein sequence ID" value="MBB6576267.1"/>
    <property type="molecule type" value="Genomic_DNA"/>
</dbReference>
<accession>A0ABR6RAU6</accession>
<dbReference type="RefSeq" id="WP_184704543.1">
    <property type="nucleotide sequence ID" value="NZ_JACHKZ010000001.1"/>
</dbReference>
<name>A0ABR6RAU6_9BURK</name>
<organism evidence="1 2">
    <name type="scientific">Comamonas odontotermitis</name>
    <dbReference type="NCBI Taxonomy" id="379895"/>
    <lineage>
        <taxon>Bacteria</taxon>
        <taxon>Pseudomonadati</taxon>
        <taxon>Pseudomonadota</taxon>
        <taxon>Betaproteobacteria</taxon>
        <taxon>Burkholderiales</taxon>
        <taxon>Comamonadaceae</taxon>
        <taxon>Comamonas</taxon>
    </lineage>
</organism>
<evidence type="ECO:0000313" key="2">
    <source>
        <dbReference type="Proteomes" id="UP000562492"/>
    </source>
</evidence>
<sequence>MAVGLAGCSLAPRSYTLSQDELQTMVAKAFPRQYPLLGLVTLNVNAPALGLKPEINRINATMTAQLNGKVLPHSFDGAMDLDFALRYEPRDHTLRATQVHVNSLMMTGLPDGLASMLHAYAPRAAEQAMDDVIVHTLRDEDLAKLDKADRLPASFTVTKSGLRIDFDQKSKAAN</sequence>
<dbReference type="Gene3D" id="3.15.10.40">
    <property type="entry name" value="Uncharacterised protein PF07273, DUF1439"/>
    <property type="match status" value="1"/>
</dbReference>
<comment type="caution">
    <text evidence="1">The sequence shown here is derived from an EMBL/GenBank/DDBJ whole genome shotgun (WGS) entry which is preliminary data.</text>
</comment>